<keyword evidence="5 16" id="KW-0479">Metal-binding</keyword>
<feature type="domain" description="Peptidase M48" evidence="19">
    <location>
        <begin position="355"/>
        <end position="558"/>
    </location>
</feature>
<dbReference type="AlphaFoldDB" id="A0A9W8BAP8"/>
<evidence type="ECO:0000256" key="1">
    <source>
        <dbReference type="ARBA" id="ARBA00004477"/>
    </source>
</evidence>
<evidence type="ECO:0000256" key="5">
    <source>
        <dbReference type="ARBA" id="ARBA00022723"/>
    </source>
</evidence>
<evidence type="ECO:0000256" key="10">
    <source>
        <dbReference type="ARBA" id="ARBA00023049"/>
    </source>
</evidence>
<evidence type="ECO:0000256" key="12">
    <source>
        <dbReference type="ARBA" id="ARBA00044456"/>
    </source>
</evidence>
<keyword evidence="7" id="KW-0256">Endoplasmic reticulum</keyword>
<evidence type="ECO:0000256" key="16">
    <source>
        <dbReference type="PIRSR" id="PIRSR627057-2"/>
    </source>
</evidence>
<dbReference type="InterPro" id="IPR001915">
    <property type="entry name" value="Peptidase_M48"/>
</dbReference>
<keyword evidence="4 18" id="KW-0812">Transmembrane</keyword>
<feature type="transmembrane region" description="Helical" evidence="18">
    <location>
        <begin position="63"/>
        <end position="87"/>
    </location>
</feature>
<feature type="transmembrane region" description="Helical" evidence="18">
    <location>
        <begin position="296"/>
        <end position="316"/>
    </location>
</feature>
<evidence type="ECO:0000256" key="8">
    <source>
        <dbReference type="ARBA" id="ARBA00022833"/>
    </source>
</evidence>
<evidence type="ECO:0000256" key="14">
    <source>
        <dbReference type="ARBA" id="ARBA00083451"/>
    </source>
</evidence>
<dbReference type="GO" id="GO:0005789">
    <property type="term" value="C:endoplasmic reticulum membrane"/>
    <property type="evidence" value="ECO:0007669"/>
    <property type="project" value="UniProtKB-SubCell"/>
</dbReference>
<evidence type="ECO:0000256" key="2">
    <source>
        <dbReference type="ARBA" id="ARBA00012336"/>
    </source>
</evidence>
<name>A0A9W8BAP8_9FUNG</name>
<evidence type="ECO:0000313" key="22">
    <source>
        <dbReference type="Proteomes" id="UP001150907"/>
    </source>
</evidence>
<comment type="subcellular location">
    <subcellularLocation>
        <location evidence="1">Endoplasmic reticulum membrane</location>
        <topology evidence="1">Multi-pass membrane protein</topology>
    </subcellularLocation>
</comment>
<protein>
    <recommendedName>
        <fullName evidence="2">Ste24 endopeptidase</fullName>
        <ecNumber evidence="2">3.4.24.84</ecNumber>
    </recommendedName>
    <alternativeName>
        <fullName evidence="14">Prenyl protein-specific endoprotease 1</fullName>
    </alternativeName>
</protein>
<keyword evidence="9 18" id="KW-1133">Transmembrane helix</keyword>
<evidence type="ECO:0000256" key="17">
    <source>
        <dbReference type="SAM" id="MobiDB-lite"/>
    </source>
</evidence>
<dbReference type="FunFam" id="3.30.2010.10:FF:000002">
    <property type="entry name" value="CAAX prenyl protease"/>
    <property type="match status" value="1"/>
</dbReference>
<keyword evidence="3" id="KW-0645">Protease</keyword>
<organism evidence="21 22">
    <name type="scientific">Coemansia thaxteri</name>
    <dbReference type="NCBI Taxonomy" id="2663907"/>
    <lineage>
        <taxon>Eukaryota</taxon>
        <taxon>Fungi</taxon>
        <taxon>Fungi incertae sedis</taxon>
        <taxon>Zoopagomycota</taxon>
        <taxon>Kickxellomycotina</taxon>
        <taxon>Kickxellomycetes</taxon>
        <taxon>Kickxellales</taxon>
        <taxon>Kickxellaceae</taxon>
        <taxon>Coemansia</taxon>
    </lineage>
</organism>
<evidence type="ECO:0000256" key="6">
    <source>
        <dbReference type="ARBA" id="ARBA00022801"/>
    </source>
</evidence>
<dbReference type="GO" id="GO:0004222">
    <property type="term" value="F:metalloendopeptidase activity"/>
    <property type="evidence" value="ECO:0007669"/>
    <property type="project" value="InterPro"/>
</dbReference>
<keyword evidence="6 21" id="KW-0378">Hydrolase</keyword>
<dbReference type="Proteomes" id="UP001150907">
    <property type="component" value="Unassembled WGS sequence"/>
</dbReference>
<dbReference type="EMBL" id="JANBQF010000319">
    <property type="protein sequence ID" value="KAJ2002255.1"/>
    <property type="molecule type" value="Genomic_DNA"/>
</dbReference>
<dbReference type="Gene3D" id="3.30.2010.10">
    <property type="entry name" value="Metalloproteases ('zincins'), catalytic domain"/>
    <property type="match status" value="1"/>
</dbReference>
<comment type="catalytic activity">
    <reaction evidence="12">
        <text>Hydrolyzes the peptide bond -P2-(S-farnesyl or geranylgeranyl)C-P1'-P2'-P3'-COOH where P1' and P2' are amino acids with aliphatic side chains and P3' is any C-terminal residue.</text>
        <dbReference type="EC" id="3.4.24.84"/>
    </reaction>
</comment>
<comment type="similarity">
    <text evidence="13">Belongs to the peptidase M48A family.</text>
</comment>
<evidence type="ECO:0000256" key="13">
    <source>
        <dbReference type="ARBA" id="ARBA00060927"/>
    </source>
</evidence>
<feature type="binding site" evidence="16">
    <location>
        <position position="502"/>
    </location>
    <ligand>
        <name>Zn(2+)</name>
        <dbReference type="ChEBI" id="CHEBI:29105"/>
        <note>catalytic</note>
    </ligand>
</feature>
<accession>A0A9W8BAP8</accession>
<feature type="region of interest" description="Disordered" evidence="17">
    <location>
        <begin position="1"/>
        <end position="37"/>
    </location>
</feature>
<dbReference type="GO" id="GO:0046872">
    <property type="term" value="F:metal ion binding"/>
    <property type="evidence" value="ECO:0007669"/>
    <property type="project" value="UniProtKB-KW"/>
</dbReference>
<dbReference type="PANTHER" id="PTHR10120">
    <property type="entry name" value="CAAX PRENYL PROTEASE 1"/>
    <property type="match status" value="1"/>
</dbReference>
<reference evidence="21" key="1">
    <citation type="submission" date="2022-07" db="EMBL/GenBank/DDBJ databases">
        <title>Phylogenomic reconstructions and comparative analyses of Kickxellomycotina fungi.</title>
        <authorList>
            <person name="Reynolds N.K."/>
            <person name="Stajich J.E."/>
            <person name="Barry K."/>
            <person name="Grigoriev I.V."/>
            <person name="Crous P."/>
            <person name="Smith M.E."/>
        </authorList>
    </citation>
    <scope>NUCLEOTIDE SEQUENCE</scope>
    <source>
        <strain evidence="21">IMI 214461</strain>
    </source>
</reference>
<dbReference type="Pfam" id="PF01435">
    <property type="entry name" value="Peptidase_M48"/>
    <property type="match status" value="1"/>
</dbReference>
<keyword evidence="8 16" id="KW-0862">Zinc</keyword>
<feature type="active site" description="Proton donor" evidence="15">
    <location>
        <position position="506"/>
    </location>
</feature>
<comment type="caution">
    <text evidence="21">The sequence shown here is derived from an EMBL/GenBank/DDBJ whole genome shotgun (WGS) entry which is preliminary data.</text>
</comment>
<evidence type="ECO:0000256" key="11">
    <source>
        <dbReference type="ARBA" id="ARBA00023136"/>
    </source>
</evidence>
<evidence type="ECO:0000256" key="3">
    <source>
        <dbReference type="ARBA" id="ARBA00022670"/>
    </source>
</evidence>
<dbReference type="OrthoDB" id="360839at2759"/>
<evidence type="ECO:0000256" key="4">
    <source>
        <dbReference type="ARBA" id="ARBA00022692"/>
    </source>
</evidence>
<feature type="active site" evidence="15">
    <location>
        <position position="425"/>
    </location>
</feature>
<dbReference type="Pfam" id="PF16491">
    <property type="entry name" value="Peptidase_M48_N"/>
    <property type="match status" value="1"/>
</dbReference>
<evidence type="ECO:0000259" key="19">
    <source>
        <dbReference type="Pfam" id="PF01435"/>
    </source>
</evidence>
<evidence type="ECO:0000256" key="7">
    <source>
        <dbReference type="ARBA" id="ARBA00022824"/>
    </source>
</evidence>
<dbReference type="GO" id="GO:0071586">
    <property type="term" value="P:CAAX-box protein processing"/>
    <property type="evidence" value="ECO:0007669"/>
    <property type="project" value="InterPro"/>
</dbReference>
<sequence length="566" mass="63306">MGEENREQQHDPAATPPPKGAGKSKTSLGPKRYGDDPSSAVDAQAALVMQKGFLDDVIDGIQLGIITIVFICLIFVAVFAGSLPTIFPATQPLCDFVLGLPALLNSLPEYAMQAKDGFPQSLEEAILLVSATSAWFGQMLHNMPYKECVLLFSWATYFWEAKLDIRQRDRLHEVRRPAAISPFVSRQAYLEASAYGLDKSSLVLVKNAFVQAQTTAIIVYDLTPWMWNVVGDAMQTHVGLGPEYEISRSIAFFVVATLISTVLSLPFDLYSTFVVEKKHGFNKQTAGLFFSDMAKTLMLTFLLGSPILALFLWVIGKTGSQFYLYAWALLAAVQLLIIIIYPTFIQPLFNKYEPLPEGELRTAIEALASRLGFPLKKLYVVDGSKRSSHSNAYVFGFFKSKRIVVFDTLIEQCTTEEIVAIIGHELGHWKKNHVLRMLAAVQVQTFVIFFAFSHFVGEQAMYKGFGMDTMPILIGFIFFQYLYQPLDSVLTFANNVLSRMHEFEADEFSKKLGYGKQLASSLIKLQIENKGNMNPDPLYSAYHYSHPPLVERLNAINDPDVAPKTE</sequence>
<feature type="compositionally biased region" description="Basic and acidic residues" evidence="17">
    <location>
        <begin position="1"/>
        <end position="10"/>
    </location>
</feature>
<keyword evidence="10 21" id="KW-0482">Metalloprotease</keyword>
<feature type="binding site" evidence="16">
    <location>
        <position position="424"/>
    </location>
    <ligand>
        <name>Zn(2+)</name>
        <dbReference type="ChEBI" id="CHEBI:29105"/>
        <note>catalytic</note>
    </ligand>
</feature>
<keyword evidence="11 18" id="KW-0472">Membrane</keyword>
<dbReference type="InterPro" id="IPR027057">
    <property type="entry name" value="CAXX_Prtase_1"/>
</dbReference>
<evidence type="ECO:0000256" key="15">
    <source>
        <dbReference type="PIRSR" id="PIRSR627057-1"/>
    </source>
</evidence>
<dbReference type="EC" id="3.4.24.84" evidence="2"/>
<comment type="cofactor">
    <cofactor evidence="16">
        <name>Zn(2+)</name>
        <dbReference type="ChEBI" id="CHEBI:29105"/>
    </cofactor>
    <text evidence="16">Binds 1 zinc ion per subunit.</text>
</comment>
<dbReference type="InterPro" id="IPR032456">
    <property type="entry name" value="Peptidase_M48_N"/>
</dbReference>
<feature type="transmembrane region" description="Helical" evidence="18">
    <location>
        <begin position="250"/>
        <end position="275"/>
    </location>
</feature>
<feature type="domain" description="CAAX prenyl protease 1 N-terminal" evidence="20">
    <location>
        <begin position="171"/>
        <end position="351"/>
    </location>
</feature>
<evidence type="ECO:0000256" key="18">
    <source>
        <dbReference type="SAM" id="Phobius"/>
    </source>
</evidence>
<feature type="transmembrane region" description="Helical" evidence="18">
    <location>
        <begin position="464"/>
        <end position="483"/>
    </location>
</feature>
<evidence type="ECO:0000313" key="21">
    <source>
        <dbReference type="EMBL" id="KAJ2002255.1"/>
    </source>
</evidence>
<gene>
    <name evidence="21" type="primary">STE24</name>
    <name evidence="21" type="ORF">H4R26_003698</name>
</gene>
<feature type="transmembrane region" description="Helical" evidence="18">
    <location>
        <begin position="322"/>
        <end position="341"/>
    </location>
</feature>
<keyword evidence="22" id="KW-1185">Reference proteome</keyword>
<dbReference type="CDD" id="cd07343">
    <property type="entry name" value="M48A_Zmpste24p_like"/>
    <property type="match status" value="1"/>
</dbReference>
<proteinExistence type="inferred from homology"/>
<evidence type="ECO:0000256" key="9">
    <source>
        <dbReference type="ARBA" id="ARBA00022989"/>
    </source>
</evidence>
<evidence type="ECO:0000259" key="20">
    <source>
        <dbReference type="Pfam" id="PF16491"/>
    </source>
</evidence>
<feature type="binding site" evidence="16">
    <location>
        <position position="428"/>
    </location>
    <ligand>
        <name>Zn(2+)</name>
        <dbReference type="ChEBI" id="CHEBI:29105"/>
        <note>catalytic</note>
    </ligand>
</feature>
<feature type="transmembrane region" description="Helical" evidence="18">
    <location>
        <begin position="434"/>
        <end position="452"/>
    </location>
</feature>